<protein>
    <recommendedName>
        <fullName evidence="13">Counting factor associated protein D</fullName>
    </recommendedName>
</protein>
<dbReference type="SUPFAM" id="SSF54001">
    <property type="entry name" value="Cysteine proteinases"/>
    <property type="match status" value="2"/>
</dbReference>
<evidence type="ECO:0000256" key="5">
    <source>
        <dbReference type="ARBA" id="ARBA00023145"/>
    </source>
</evidence>
<evidence type="ECO:0000259" key="9">
    <source>
        <dbReference type="SMART" id="SM00645"/>
    </source>
</evidence>
<comment type="caution">
    <text evidence="11">The sequence shown here is derived from an EMBL/GenBank/DDBJ whole genome shotgun (WGS) entry which is preliminary data.</text>
</comment>
<dbReference type="Pfam" id="PF00112">
    <property type="entry name" value="Peptidase_C1"/>
    <property type="match status" value="2"/>
</dbReference>
<evidence type="ECO:0008006" key="13">
    <source>
        <dbReference type="Google" id="ProtNLM"/>
    </source>
</evidence>
<dbReference type="PRINTS" id="PR00705">
    <property type="entry name" value="PAPAIN"/>
</dbReference>
<dbReference type="InterPro" id="IPR013201">
    <property type="entry name" value="Prot_inhib_I29"/>
</dbReference>
<evidence type="ECO:0000256" key="4">
    <source>
        <dbReference type="ARBA" id="ARBA00022807"/>
    </source>
</evidence>
<dbReference type="InterPro" id="IPR038765">
    <property type="entry name" value="Papain-like_cys_pep_sf"/>
</dbReference>
<feature type="domain" description="Cathepsin propeptide inhibitor" evidence="10">
    <location>
        <begin position="866"/>
        <end position="922"/>
    </location>
</feature>
<dbReference type="InterPro" id="IPR025661">
    <property type="entry name" value="Pept_asp_AS"/>
</dbReference>
<dbReference type="InterPro" id="IPR000169">
    <property type="entry name" value="Pept_cys_AS"/>
</dbReference>
<keyword evidence="6" id="KW-1015">Disulfide bond</keyword>
<dbReference type="PANTHER" id="PTHR12411">
    <property type="entry name" value="CYSTEINE PROTEASE FAMILY C1-RELATED"/>
    <property type="match status" value="1"/>
</dbReference>
<dbReference type="InterPro" id="IPR025660">
    <property type="entry name" value="Pept_his_AS"/>
</dbReference>
<keyword evidence="12" id="KW-1185">Reference proteome</keyword>
<sequence length="1233" mass="143041">MPYGRLVIVCLFTVLEHWRFIACSPVNRNLSNSEQSHQTGVDLRSLHFPREYHATGVLSLPTNNINEPFEVWHSQTYDKSRIDYYHGEVQTFQRGDLGRHGMFFKIVPKYSYKKHKNHRHYKGCWKRYGSKSRKAKAQSILPCNSAWPFKSKLEDFKYVGDATIDGQLCTKWAYNVTVFERNNSYVFYATKTVPPKPVYFEMNGYDTLLVSYYDKYVIKYHSFEEWDYDPDNDPDVFEVPHLHHDKWCWNIDKRSRDSDGASTSLNPMGDFTTIRHEEDPVDKDFHKFRRKHKKEYTDKVEHQKRKHIFRHNLRFIRSTNIKGNLYHLTVNHFADMTDSEFQSHKGLMPGDGGYGSRDFDEDDDKENEEPGDGDSGGDNRNDEKRNKIKKCRYGNVPEELDWRKYGAVIPAKGQATCGSCWAFAAAGAVEGANFIKTGKLVDLSEQQLLDCTWETPGVKHGNNGCLGGWTWKAFAWIHKFGIATAKSYGHYRGQEGYCKTKGLKTGAKITSYRRVKRYNRDALRKAVAYHGPATISINANPKTLKFYSHGILDDITCNNNTDHAVLLIGYGKENGVPYWLIKNSWSRNWGDHGFIKIRHGLCGVEKRPFVVLNKGRKTLPWQQELKEKQKQRELRRAKLPEQLKPESTNPEETYRSKIVRKDAIEDPADFSDIEDDFDEYLDDEDRCHKQVEDENHESVMEKIKFPEFYHAQGIISLPYDGIIEPFEAWYAGKHRMSRIDYYYGNLQCYLGEEYHSGMPVHKLQRTATVFKKKNTYTLYLTREKPYRPVRYIMHGYDTLLHSFYDHYIVDYLSFREWEFDFDVMKIPKGKSSCLKELDKMKSRYHFNPMGEFMHENFEDVEVDEMFDEFKKRHSKSYQDPAEHEQRKHIFRHNMRFINSNNRAALNFTLEPNELSDVTDDEFELYKGLLIDPSGGDEALKKQEIPQARFKIPRTALPDSLDWREYGAVTPSKAQGLCGSCWTFSSTGPIEGAYAIQTGKLIDISEQQLMDCSWGFGNSGCRGGFSWRALVWAKKHGVASSKSYGRYLAQEGYCHCGQEDGCDVVKFNRLVTVKKNDEQALKQGLAKFGPASISINVGRKSLKFYSSGVYDDTECSPQTNHGVVVVGFGEENGTPYWIVKNSWGKFWGEEGFVKIARKDNLCGVLSNEPIFVSLNATEIDDASEDYPFRRMTKQSFVDVERRLNVTNLKLSPFDYKRSKIRFDELNKRTPISPR</sequence>
<feature type="region of interest" description="Disordered" evidence="7">
    <location>
        <begin position="626"/>
        <end position="652"/>
    </location>
</feature>
<keyword evidence="3" id="KW-0378">Hydrolase</keyword>
<dbReference type="Pfam" id="PF08246">
    <property type="entry name" value="Inhibitor_I29"/>
    <property type="match status" value="2"/>
</dbReference>
<keyword evidence="2" id="KW-0645">Protease</keyword>
<evidence type="ECO:0000256" key="6">
    <source>
        <dbReference type="ARBA" id="ARBA00023157"/>
    </source>
</evidence>
<evidence type="ECO:0000256" key="2">
    <source>
        <dbReference type="ARBA" id="ARBA00022670"/>
    </source>
</evidence>
<feature type="signal peptide" evidence="8">
    <location>
        <begin position="1"/>
        <end position="23"/>
    </location>
</feature>
<evidence type="ECO:0000256" key="3">
    <source>
        <dbReference type="ARBA" id="ARBA00022801"/>
    </source>
</evidence>
<keyword evidence="8" id="KW-0732">Signal</keyword>
<evidence type="ECO:0000313" key="11">
    <source>
        <dbReference type="EMBL" id="CAH3179075.1"/>
    </source>
</evidence>
<dbReference type="InterPro" id="IPR039417">
    <property type="entry name" value="Peptidase_C1A_papain-like"/>
</dbReference>
<feature type="region of interest" description="Disordered" evidence="7">
    <location>
        <begin position="344"/>
        <end position="384"/>
    </location>
</feature>
<dbReference type="EMBL" id="CALNXK010000249">
    <property type="protein sequence ID" value="CAH3179075.1"/>
    <property type="molecule type" value="Genomic_DNA"/>
</dbReference>
<dbReference type="InterPro" id="IPR013128">
    <property type="entry name" value="Peptidase_C1A"/>
</dbReference>
<dbReference type="CDD" id="cd02248">
    <property type="entry name" value="Peptidase_C1A"/>
    <property type="match status" value="2"/>
</dbReference>
<dbReference type="SMART" id="SM00645">
    <property type="entry name" value="Pept_C1"/>
    <property type="match status" value="2"/>
</dbReference>
<comment type="similarity">
    <text evidence="1">Belongs to the peptidase C1 family.</text>
</comment>
<evidence type="ECO:0000256" key="1">
    <source>
        <dbReference type="ARBA" id="ARBA00008455"/>
    </source>
</evidence>
<feature type="compositionally biased region" description="Acidic residues" evidence="7">
    <location>
        <begin position="359"/>
        <end position="372"/>
    </location>
</feature>
<dbReference type="Proteomes" id="UP001159405">
    <property type="component" value="Unassembled WGS sequence"/>
</dbReference>
<feature type="compositionally biased region" description="Basic and acidic residues" evidence="7">
    <location>
        <begin position="626"/>
        <end position="644"/>
    </location>
</feature>
<gene>
    <name evidence="11" type="ORF">PLOB_00021233</name>
</gene>
<feature type="domain" description="Peptidase C1A papain C-terminal" evidence="9">
    <location>
        <begin position="956"/>
        <end position="1172"/>
    </location>
</feature>
<feature type="chain" id="PRO_5045905835" description="Counting factor associated protein D" evidence="8">
    <location>
        <begin position="24"/>
        <end position="1233"/>
    </location>
</feature>
<proteinExistence type="inferred from homology"/>
<dbReference type="SMART" id="SM00848">
    <property type="entry name" value="Inhibitor_I29"/>
    <property type="match status" value="2"/>
</dbReference>
<evidence type="ECO:0000313" key="12">
    <source>
        <dbReference type="Proteomes" id="UP001159405"/>
    </source>
</evidence>
<dbReference type="PROSITE" id="PS00640">
    <property type="entry name" value="THIOL_PROTEASE_ASN"/>
    <property type="match status" value="2"/>
</dbReference>
<evidence type="ECO:0000256" key="7">
    <source>
        <dbReference type="SAM" id="MobiDB-lite"/>
    </source>
</evidence>
<dbReference type="Gene3D" id="3.90.70.10">
    <property type="entry name" value="Cysteine proteinases"/>
    <property type="match status" value="2"/>
</dbReference>
<dbReference type="PROSITE" id="PS00139">
    <property type="entry name" value="THIOL_PROTEASE_CYS"/>
    <property type="match status" value="2"/>
</dbReference>
<evidence type="ECO:0000256" key="8">
    <source>
        <dbReference type="SAM" id="SignalP"/>
    </source>
</evidence>
<dbReference type="PROSITE" id="PS00639">
    <property type="entry name" value="THIOL_PROTEASE_HIS"/>
    <property type="match status" value="2"/>
</dbReference>
<keyword evidence="4" id="KW-0788">Thiol protease</keyword>
<name>A0ABN8RI35_9CNID</name>
<feature type="domain" description="Peptidase C1A papain C-terminal" evidence="9">
    <location>
        <begin position="396"/>
        <end position="612"/>
    </location>
</feature>
<feature type="domain" description="Cathepsin propeptide inhibitor" evidence="10">
    <location>
        <begin position="285"/>
        <end position="341"/>
    </location>
</feature>
<organism evidence="11 12">
    <name type="scientific">Porites lobata</name>
    <dbReference type="NCBI Taxonomy" id="104759"/>
    <lineage>
        <taxon>Eukaryota</taxon>
        <taxon>Metazoa</taxon>
        <taxon>Cnidaria</taxon>
        <taxon>Anthozoa</taxon>
        <taxon>Hexacorallia</taxon>
        <taxon>Scleractinia</taxon>
        <taxon>Fungiina</taxon>
        <taxon>Poritidae</taxon>
        <taxon>Porites</taxon>
    </lineage>
</organism>
<reference evidence="11 12" key="1">
    <citation type="submission" date="2022-05" db="EMBL/GenBank/DDBJ databases">
        <authorList>
            <consortium name="Genoscope - CEA"/>
            <person name="William W."/>
        </authorList>
    </citation>
    <scope>NUCLEOTIDE SEQUENCE [LARGE SCALE GENOMIC DNA]</scope>
</reference>
<keyword evidence="5" id="KW-0865">Zymogen</keyword>
<accession>A0ABN8RI35</accession>
<evidence type="ECO:0000259" key="10">
    <source>
        <dbReference type="SMART" id="SM00848"/>
    </source>
</evidence>
<dbReference type="InterPro" id="IPR000668">
    <property type="entry name" value="Peptidase_C1A_C"/>
</dbReference>